<dbReference type="EMBL" id="MEYH01000111">
    <property type="protein sequence ID" value="OGD13425.1"/>
    <property type="molecule type" value="Genomic_DNA"/>
</dbReference>
<dbReference type="NCBIfam" id="TIGR00275">
    <property type="entry name" value="aminoacetone oxidase family FAD-binding enzyme"/>
    <property type="match status" value="1"/>
</dbReference>
<feature type="domain" description="RsdA/BaiN/AoA(So)-like insert" evidence="5">
    <location>
        <begin position="196"/>
        <end position="356"/>
    </location>
</feature>
<evidence type="ECO:0000259" key="5">
    <source>
        <dbReference type="Pfam" id="PF22780"/>
    </source>
</evidence>
<keyword evidence="2" id="KW-0285">Flavoprotein</keyword>
<dbReference type="AlphaFoldDB" id="A0A1F5A4E7"/>
<dbReference type="Gene3D" id="2.40.30.10">
    <property type="entry name" value="Translation factors"/>
    <property type="match status" value="1"/>
</dbReference>
<comment type="caution">
    <text evidence="6">The sequence shown here is derived from an EMBL/GenBank/DDBJ whole genome shotgun (WGS) entry which is preliminary data.</text>
</comment>
<sequence>MKDYNSFDIVVIGGGPAGMMAAGRAAKLGAKVVLIEKNEILGKKLLITGKERCNFTHNEFDIRKFAEKFGRNGRFLYSALAVFGPLEVIDFFESRGVKGKVEQGDRIFPENGNAQDILNVLIKYLTEGKVNILLNSEVSGFKQENGKISQVLLRDRQIDADKFIICAGGKAYPQTGSTGEDYQWARQLGHTVITPVPSLTPVKTSEDWVKEVQGLSLKNVSLKLFHNGKKQDERFGEMLFTHFGVSGPIVMDMSKNIGGLLKNGPLKLILDLKPALDFKKLDKRIQRDFQEFKGRMFKNSLKGLLPLSMIPVMIKLSAIEPEKKVDYISREERNKLVHLLKELELTPTELLGFKWSVVTSGGVSLKEVNPNTMGSKKMQNLYFAGEILDLDGPSGGYNLQECWSSGYLAGESAAKLP</sequence>
<dbReference type="InterPro" id="IPR004792">
    <property type="entry name" value="BaiN-like"/>
</dbReference>
<organism evidence="6 7">
    <name type="scientific">Candidatus Sediminicultor quintus</name>
    <dbReference type="NCBI Taxonomy" id="1797291"/>
    <lineage>
        <taxon>Bacteria</taxon>
        <taxon>Pseudomonadati</taxon>
        <taxon>Atribacterota</taxon>
        <taxon>Candidatus Phoenicimicrobiia</taxon>
        <taxon>Candidatus Pheonicimicrobiales</taxon>
        <taxon>Candidatus Phoenicimicrobiaceae</taxon>
        <taxon>Candidatus Sediminicultor</taxon>
    </lineage>
</organism>
<gene>
    <name evidence="6" type="ORF">A2V47_06890</name>
</gene>
<dbReference type="Gene3D" id="3.50.50.60">
    <property type="entry name" value="FAD/NAD(P)-binding domain"/>
    <property type="match status" value="1"/>
</dbReference>
<dbReference type="Gene3D" id="1.10.8.260">
    <property type="entry name" value="HI0933 insert domain-like"/>
    <property type="match status" value="1"/>
</dbReference>
<dbReference type="InterPro" id="IPR055178">
    <property type="entry name" value="RsdA/BaiN/AoA(So)-like_dom"/>
</dbReference>
<dbReference type="InterPro" id="IPR057661">
    <property type="entry name" value="RsdA/BaiN/AoA(So)_Rossmann"/>
</dbReference>
<protein>
    <recommendedName>
        <fullName evidence="8">FAD-dependent oxidoreductase</fullName>
    </recommendedName>
</protein>
<accession>A0A1F5A4E7</accession>
<dbReference type="PANTHER" id="PTHR42887">
    <property type="entry name" value="OS12G0638800 PROTEIN"/>
    <property type="match status" value="1"/>
</dbReference>
<dbReference type="Proteomes" id="UP000177701">
    <property type="component" value="Unassembled WGS sequence"/>
</dbReference>
<dbReference type="SUPFAM" id="SSF51905">
    <property type="entry name" value="FAD/NAD(P)-binding domain"/>
    <property type="match status" value="1"/>
</dbReference>
<dbReference type="PANTHER" id="PTHR42887:SF2">
    <property type="entry name" value="OS12G0638800 PROTEIN"/>
    <property type="match status" value="1"/>
</dbReference>
<dbReference type="Pfam" id="PF03486">
    <property type="entry name" value="HI0933_like"/>
    <property type="match status" value="1"/>
</dbReference>
<evidence type="ECO:0000313" key="7">
    <source>
        <dbReference type="Proteomes" id="UP000177701"/>
    </source>
</evidence>
<dbReference type="InterPro" id="IPR023166">
    <property type="entry name" value="BaiN-like_dom_sf"/>
</dbReference>
<dbReference type="Pfam" id="PF22780">
    <property type="entry name" value="HI0933_like_1st"/>
    <property type="match status" value="1"/>
</dbReference>
<comment type="cofactor">
    <cofactor evidence="1">
        <name>FAD</name>
        <dbReference type="ChEBI" id="CHEBI:57692"/>
    </cofactor>
</comment>
<evidence type="ECO:0000256" key="3">
    <source>
        <dbReference type="ARBA" id="ARBA00022827"/>
    </source>
</evidence>
<evidence type="ECO:0000256" key="2">
    <source>
        <dbReference type="ARBA" id="ARBA00022630"/>
    </source>
</evidence>
<dbReference type="STRING" id="1797291.A2V47_06890"/>
<keyword evidence="3" id="KW-0274">FAD</keyword>
<evidence type="ECO:0000259" key="4">
    <source>
        <dbReference type="Pfam" id="PF03486"/>
    </source>
</evidence>
<evidence type="ECO:0000313" key="6">
    <source>
        <dbReference type="EMBL" id="OGD13425.1"/>
    </source>
</evidence>
<feature type="domain" description="RsdA/BaiN/AoA(So)-like Rossmann fold-like" evidence="4">
    <location>
        <begin position="8"/>
        <end position="411"/>
    </location>
</feature>
<proteinExistence type="predicted"/>
<name>A0A1F5A4E7_9BACT</name>
<dbReference type="InterPro" id="IPR036188">
    <property type="entry name" value="FAD/NAD-bd_sf"/>
</dbReference>
<dbReference type="PRINTS" id="PR00368">
    <property type="entry name" value="FADPNR"/>
</dbReference>
<evidence type="ECO:0008006" key="8">
    <source>
        <dbReference type="Google" id="ProtNLM"/>
    </source>
</evidence>
<dbReference type="SUPFAM" id="SSF160996">
    <property type="entry name" value="HI0933 insert domain-like"/>
    <property type="match status" value="1"/>
</dbReference>
<evidence type="ECO:0000256" key="1">
    <source>
        <dbReference type="ARBA" id="ARBA00001974"/>
    </source>
</evidence>
<dbReference type="PRINTS" id="PR00411">
    <property type="entry name" value="PNDRDTASEI"/>
</dbReference>
<reference evidence="6 7" key="1">
    <citation type="journal article" date="2016" name="Nat. Commun.">
        <title>Thousands of microbial genomes shed light on interconnected biogeochemical processes in an aquifer system.</title>
        <authorList>
            <person name="Anantharaman K."/>
            <person name="Brown C.T."/>
            <person name="Hug L.A."/>
            <person name="Sharon I."/>
            <person name="Castelle C.J."/>
            <person name="Probst A.J."/>
            <person name="Thomas B.C."/>
            <person name="Singh A."/>
            <person name="Wilkins M.J."/>
            <person name="Karaoz U."/>
            <person name="Brodie E.L."/>
            <person name="Williams K.H."/>
            <person name="Hubbard S.S."/>
            <person name="Banfield J.F."/>
        </authorList>
    </citation>
    <scope>NUCLEOTIDE SEQUENCE [LARGE SCALE GENOMIC DNA]</scope>
</reference>